<dbReference type="Proteomes" id="UP000308196">
    <property type="component" value="Chromosome"/>
</dbReference>
<dbReference type="STRING" id="1123265.GCA_000686625_00927"/>
<evidence type="ECO:0000313" key="1">
    <source>
        <dbReference type="EMBL" id="VTR38628.1"/>
    </source>
</evidence>
<protein>
    <submittedName>
        <fullName evidence="1">Uncharacterized protein</fullName>
    </submittedName>
</protein>
<proteinExistence type="predicted"/>
<name>A0A4V6Z2P3_9SPHI</name>
<gene>
    <name evidence="1" type="ORF">NCTC11429_02059</name>
</gene>
<evidence type="ECO:0000313" key="2">
    <source>
        <dbReference type="Proteomes" id="UP000308196"/>
    </source>
</evidence>
<sequence>MQPFFIKSLALKEHRLLCEKHIGRRFHQNQLNLQQYSHRFQVLFGKASDQDVS</sequence>
<organism evidence="1 2">
    <name type="scientific">Sphingobacterium thalpophilum</name>
    <dbReference type="NCBI Taxonomy" id="259"/>
    <lineage>
        <taxon>Bacteria</taxon>
        <taxon>Pseudomonadati</taxon>
        <taxon>Bacteroidota</taxon>
        <taxon>Sphingobacteriia</taxon>
        <taxon>Sphingobacteriales</taxon>
        <taxon>Sphingobacteriaceae</taxon>
        <taxon>Sphingobacterium</taxon>
    </lineage>
</organism>
<dbReference type="KEGG" id="stha:NCTC11429_02059"/>
<reference evidence="1 2" key="1">
    <citation type="submission" date="2019-05" db="EMBL/GenBank/DDBJ databases">
        <authorList>
            <consortium name="Pathogen Informatics"/>
        </authorList>
    </citation>
    <scope>NUCLEOTIDE SEQUENCE [LARGE SCALE GENOMIC DNA]</scope>
    <source>
        <strain evidence="1 2">NCTC11429</strain>
    </source>
</reference>
<dbReference type="AlphaFoldDB" id="A0A4V6Z2P3"/>
<dbReference type="EMBL" id="LR590484">
    <property type="protein sequence ID" value="VTR38628.1"/>
    <property type="molecule type" value="Genomic_DNA"/>
</dbReference>
<accession>A0A4V6Z2P3</accession>